<protein>
    <recommendedName>
        <fullName evidence="4">VASt domain-containing protein</fullName>
    </recommendedName>
</protein>
<evidence type="ECO:0000256" key="1">
    <source>
        <dbReference type="SAM" id="MobiDB-lite"/>
    </source>
</evidence>
<feature type="region of interest" description="Disordered" evidence="1">
    <location>
        <begin position="292"/>
        <end position="325"/>
    </location>
</feature>
<reference evidence="2 3" key="1">
    <citation type="submission" date="2018-09" db="EMBL/GenBank/DDBJ databases">
        <title>Genomic investigation of the strawberry pathogen Phytophthora fragariae indicates pathogenicity is determined by transcriptional variation in three key races.</title>
        <authorList>
            <person name="Adams T.M."/>
            <person name="Armitage A.D."/>
            <person name="Sobczyk M.K."/>
            <person name="Bates H.J."/>
            <person name="Dunwell J.M."/>
            <person name="Nellist C.F."/>
            <person name="Harrison R.J."/>
        </authorList>
    </citation>
    <scope>NUCLEOTIDE SEQUENCE [LARGE SCALE GENOMIC DNA]</scope>
    <source>
        <strain evidence="2 3">ONT-3</strain>
    </source>
</reference>
<feature type="region of interest" description="Disordered" evidence="1">
    <location>
        <begin position="609"/>
        <end position="629"/>
    </location>
</feature>
<evidence type="ECO:0008006" key="4">
    <source>
        <dbReference type="Google" id="ProtNLM"/>
    </source>
</evidence>
<name>A0A6G0JYY6_9STRA</name>
<evidence type="ECO:0000313" key="3">
    <source>
        <dbReference type="Proteomes" id="UP000488956"/>
    </source>
</evidence>
<accession>A0A6G0JYY6</accession>
<sequence>MRISSHLFLIGALQFRNMASKVPLLLLSLGTSGLLLLGASSVSDAVASTPAVPLAFFALLPALVSINVVTEGRGWGLFAQVWETLAAVLAIGRQAQTHQLTSAEALAAARAELFKTFSERWPQNGRATLSRPLGLSSQRPEVVSSSTSGSSLYEQVKGSLKDHVFGRSVADAPVYLMDPATGYFLRATQHRKLVFTSKPNASCLFHVERGKTHHWGFRAAATHRYIGQNIVQKIVTASKKLHAWEAFRVLQRPGDKGVGACSPQVYLILCSARFGKGMWLANKPGSISFAHPAVPTSRSNSSLTVDLDEDSASDHDRSGHGGPRKRGVFLSKQFDHAIGLIYGSDLTALMSAASDVGSHSGSSSTSRVLARAQTSPHLTGSVLQAKGTAFQAPMLTRWDIGDVRLPWLEAVAHANVEAPFLEMPEKDMTEVMTATIPGASVSEFLEMITPRATRLKCKMEKSALGRSAPVGSAAASAAKINSTGDKRSEEMLSDWHSHPRFGLVRALSYRPEASALPNVTATGSTKSAMPNSMKAVTIEQYHSCTVDDDSLDDDAHDNHGKGPQKATLRSKIYTLSIPYSNCFSIEVLVDAEDVPASSDGVKEAASSFTCETTTTLSSNEQRTAGKQAEGVGVKSSLQIRWRAGVVFSRDTMLKEKIEQGALEGVRSSCVTILKLLRDKKMRHHFASPPGVRRGSLLGADPPNGATTADTAAALASGALDSSSDRTTREKLRVKADLAFLPRAFALEVMKGLISAIAVSGSPSDSLSTLPLQLPWRPFSRGQSSSARGVLSSNPITAATVTPFFESIPEEFAQVLEENMGSKVTAPLFFEALLSDACSFFRPGHPDSGTMEVDISAWRAIVAPGQSRERTHGFIRKQVFQMPLSGIPGVEVAQVEDFQYYALVKARPPLLTTNHVTDSSRGEKRGNGGTDSSRGDKMGSFIQSVGGSQPLLGRDKKRPPSGLGKDAKTRDVKPRTSKLRRLEFGMKLFVPALPEGSQFSIEVLVIVEPAEEDPSDNVLRVLFASAPRHRHPDTRAHAVVNPHVIAGVLRGLKKIWKEVARTMMEICDANSDYVVLPHQQQPPVHSPQGLDEQKLYLLQQSRANTELPTHDELASRLIEAIAAVY</sequence>
<dbReference type="EMBL" id="QXFX01003115">
    <property type="protein sequence ID" value="KAE9071117.1"/>
    <property type="molecule type" value="Genomic_DNA"/>
</dbReference>
<comment type="caution">
    <text evidence="2">The sequence shown here is derived from an EMBL/GenBank/DDBJ whole genome shotgun (WGS) entry which is preliminary data.</text>
</comment>
<evidence type="ECO:0000313" key="2">
    <source>
        <dbReference type="EMBL" id="KAE9071117.1"/>
    </source>
</evidence>
<gene>
    <name evidence="2" type="ORF">PF010_g26000</name>
</gene>
<dbReference type="SUPFAM" id="SSF50405">
    <property type="entry name" value="Actin-crosslinking proteins"/>
    <property type="match status" value="1"/>
</dbReference>
<dbReference type="Proteomes" id="UP000488956">
    <property type="component" value="Unassembled WGS sequence"/>
</dbReference>
<dbReference type="AlphaFoldDB" id="A0A6G0JYY6"/>
<proteinExistence type="predicted"/>
<feature type="compositionally biased region" description="Basic and acidic residues" evidence="1">
    <location>
        <begin position="964"/>
        <end position="975"/>
    </location>
</feature>
<feature type="compositionally biased region" description="Polar residues" evidence="1">
    <location>
        <begin position="609"/>
        <end position="624"/>
    </location>
</feature>
<feature type="region of interest" description="Disordered" evidence="1">
    <location>
        <begin position="685"/>
        <end position="705"/>
    </location>
</feature>
<feature type="region of interest" description="Disordered" evidence="1">
    <location>
        <begin position="911"/>
        <end position="975"/>
    </location>
</feature>
<organism evidence="2 3">
    <name type="scientific">Phytophthora fragariae</name>
    <dbReference type="NCBI Taxonomy" id="53985"/>
    <lineage>
        <taxon>Eukaryota</taxon>
        <taxon>Sar</taxon>
        <taxon>Stramenopiles</taxon>
        <taxon>Oomycota</taxon>
        <taxon>Peronosporomycetes</taxon>
        <taxon>Peronosporales</taxon>
        <taxon>Peronosporaceae</taxon>
        <taxon>Phytophthora</taxon>
    </lineage>
</organism>
<dbReference type="InterPro" id="IPR008999">
    <property type="entry name" value="Actin-crosslinking"/>
</dbReference>